<dbReference type="Proteomes" id="UP000054877">
    <property type="component" value="Unassembled WGS sequence"/>
</dbReference>
<organism evidence="2 3">
    <name type="scientific">Legionella spiritensis</name>
    <dbReference type="NCBI Taxonomy" id="452"/>
    <lineage>
        <taxon>Bacteria</taxon>
        <taxon>Pseudomonadati</taxon>
        <taxon>Pseudomonadota</taxon>
        <taxon>Gammaproteobacteria</taxon>
        <taxon>Legionellales</taxon>
        <taxon>Legionellaceae</taxon>
        <taxon>Legionella</taxon>
    </lineage>
</organism>
<dbReference type="PROSITE" id="PS51184">
    <property type="entry name" value="JMJC"/>
    <property type="match status" value="1"/>
</dbReference>
<dbReference type="EMBL" id="LNYX01000030">
    <property type="protein sequence ID" value="KTD62097.1"/>
    <property type="molecule type" value="Genomic_DNA"/>
</dbReference>
<dbReference type="PANTHER" id="PTHR12461:SF105">
    <property type="entry name" value="HYPOXIA-INDUCIBLE FACTOR 1-ALPHA INHIBITOR"/>
    <property type="match status" value="1"/>
</dbReference>
<dbReference type="AlphaFoldDB" id="A0A0W0YYZ2"/>
<accession>A0A0W0YYZ2</accession>
<dbReference type="STRING" id="452.Lspi_1947"/>
<protein>
    <submittedName>
        <fullName evidence="2">Eukaryotic small stress protein PASS1</fullName>
    </submittedName>
</protein>
<dbReference type="SMART" id="SM00558">
    <property type="entry name" value="JmjC"/>
    <property type="match status" value="1"/>
</dbReference>
<sequence length="277" mass="32954">MNQEVDIVTSELIPEKFTSNVPVMIKQDMGQRPRFFDWDPGQLREKIGDKLVLVDHSHDGLFRVDPDAATYEDKMEKLPFNRFLDKISHNPATRDYLYLIHSSIPGHYPELMKEIDIPHYVDQERLRHINLWVGQAGNVSPLHFDTNNNVLCEIYGRKKIFIYPPNQMSLLYPYSCFSRAPYVSPVRATEPDLDKYPKFSQAKPVEIILHPGDILYIPPFWWHQVYNLDLTISVNFWWRLYRHQCWQRSYARIVIYRLYNRCMDFFKRSVIPEQGSN</sequence>
<dbReference type="PATRIC" id="fig|452.5.peg.2141"/>
<name>A0A0W0YYZ2_LEGSP</name>
<evidence type="ECO:0000313" key="3">
    <source>
        <dbReference type="Proteomes" id="UP000054877"/>
    </source>
</evidence>
<keyword evidence="3" id="KW-1185">Reference proteome</keyword>
<dbReference type="CDD" id="cd02208">
    <property type="entry name" value="cupin_RmlC-like"/>
    <property type="match status" value="1"/>
</dbReference>
<evidence type="ECO:0000259" key="1">
    <source>
        <dbReference type="PROSITE" id="PS51184"/>
    </source>
</evidence>
<comment type="caution">
    <text evidence="2">The sequence shown here is derived from an EMBL/GenBank/DDBJ whole genome shotgun (WGS) entry which is preliminary data.</text>
</comment>
<dbReference type="PANTHER" id="PTHR12461">
    <property type="entry name" value="HYPOXIA-INDUCIBLE FACTOR 1 ALPHA INHIBITOR-RELATED"/>
    <property type="match status" value="1"/>
</dbReference>
<dbReference type="Pfam" id="PF13621">
    <property type="entry name" value="Cupin_8"/>
    <property type="match status" value="1"/>
</dbReference>
<dbReference type="SUPFAM" id="SSF51197">
    <property type="entry name" value="Clavaminate synthase-like"/>
    <property type="match status" value="1"/>
</dbReference>
<feature type="domain" description="JmjC" evidence="1">
    <location>
        <begin position="106"/>
        <end position="253"/>
    </location>
</feature>
<evidence type="ECO:0000313" key="2">
    <source>
        <dbReference type="EMBL" id="KTD62097.1"/>
    </source>
</evidence>
<dbReference type="InterPro" id="IPR003347">
    <property type="entry name" value="JmjC_dom"/>
</dbReference>
<reference evidence="2 3" key="1">
    <citation type="submission" date="2015-11" db="EMBL/GenBank/DDBJ databases">
        <title>Genomic analysis of 38 Legionella species identifies large and diverse effector repertoires.</title>
        <authorList>
            <person name="Burstein D."/>
            <person name="Amaro F."/>
            <person name="Zusman T."/>
            <person name="Lifshitz Z."/>
            <person name="Cohen O."/>
            <person name="Gilbert J.A."/>
            <person name="Pupko T."/>
            <person name="Shuman H.A."/>
            <person name="Segal G."/>
        </authorList>
    </citation>
    <scope>NUCLEOTIDE SEQUENCE [LARGE SCALE GENOMIC DNA]</scope>
    <source>
        <strain evidence="2 3">Mt.St.Helens-9</strain>
    </source>
</reference>
<dbReference type="Gene3D" id="2.60.120.650">
    <property type="entry name" value="Cupin"/>
    <property type="match status" value="1"/>
</dbReference>
<dbReference type="InterPro" id="IPR041667">
    <property type="entry name" value="Cupin_8"/>
</dbReference>
<gene>
    <name evidence="2" type="ORF">Lspi_1947</name>
</gene>
<proteinExistence type="predicted"/>